<gene>
    <name evidence="5" type="ORF">WL29_22705</name>
</gene>
<keyword evidence="1" id="KW-0808">Transferase</keyword>
<dbReference type="Gene3D" id="3.30.565.10">
    <property type="entry name" value="Histidine kinase-like ATPase, C-terminal domain"/>
    <property type="match status" value="1"/>
</dbReference>
<dbReference type="CDD" id="cd16917">
    <property type="entry name" value="HATPase_UhpB-NarQ-NarX-like"/>
    <property type="match status" value="1"/>
</dbReference>
<dbReference type="AlphaFoldDB" id="A0A106QCX6"/>
<comment type="caution">
    <text evidence="5">The sequence shown here is derived from an EMBL/GenBank/DDBJ whole genome shotgun (WGS) entry which is preliminary data.</text>
</comment>
<name>A0A106QCX6_9BURK</name>
<evidence type="ECO:0000259" key="4">
    <source>
        <dbReference type="PROSITE" id="PS50109"/>
    </source>
</evidence>
<dbReference type="PANTHER" id="PTHR24421:SF59">
    <property type="entry name" value="OXYGEN SENSOR HISTIDINE KINASE NREB"/>
    <property type="match status" value="1"/>
</dbReference>
<organism evidence="5 6">
    <name type="scientific">Burkholderia ubonensis</name>
    <dbReference type="NCBI Taxonomy" id="101571"/>
    <lineage>
        <taxon>Bacteria</taxon>
        <taxon>Pseudomonadati</taxon>
        <taxon>Pseudomonadota</taxon>
        <taxon>Betaproteobacteria</taxon>
        <taxon>Burkholderiales</taxon>
        <taxon>Burkholderiaceae</taxon>
        <taxon>Burkholderia</taxon>
        <taxon>Burkholderia cepacia complex</taxon>
    </lineage>
</organism>
<dbReference type="InterPro" id="IPR036890">
    <property type="entry name" value="HATPase_C_sf"/>
</dbReference>
<dbReference type="SMART" id="SM00387">
    <property type="entry name" value="HATPase_c"/>
    <property type="match status" value="1"/>
</dbReference>
<dbReference type="InterPro" id="IPR005467">
    <property type="entry name" value="His_kinase_dom"/>
</dbReference>
<dbReference type="InterPro" id="IPR050482">
    <property type="entry name" value="Sensor_HK_TwoCompSys"/>
</dbReference>
<dbReference type="Gene3D" id="1.20.5.1930">
    <property type="match status" value="1"/>
</dbReference>
<reference evidence="5 6" key="1">
    <citation type="submission" date="2015-11" db="EMBL/GenBank/DDBJ databases">
        <title>Expanding the genomic diversity of Burkholderia species for the development of highly accurate diagnostics.</title>
        <authorList>
            <person name="Sahl J."/>
            <person name="Keim P."/>
            <person name="Wagner D."/>
        </authorList>
    </citation>
    <scope>NUCLEOTIDE SEQUENCE [LARGE SCALE GENOMIC DNA]</scope>
    <source>
        <strain evidence="5 6">MSMB2087WGS</strain>
    </source>
</reference>
<accession>A0A106QCX6</accession>
<dbReference type="Proteomes" id="UP000060630">
    <property type="component" value="Unassembled WGS sequence"/>
</dbReference>
<keyword evidence="3" id="KW-0902">Two-component regulatory system</keyword>
<dbReference type="GO" id="GO:0046983">
    <property type="term" value="F:protein dimerization activity"/>
    <property type="evidence" value="ECO:0007669"/>
    <property type="project" value="InterPro"/>
</dbReference>
<sequence length="478" mass="53295">MFWRSVCNLKQPVLLVKGDGLQVLAATEEAHELFDSRNTKEISGLLRSGLDPHTLSRIQIAVANPVALVSDLPMRMQNPDVYVNVSVTVSPLPEYPEKNAALLFLKDNRNQSAVMGGTRMMTELLSRLPLPAWVVDTAGRVVFSNAAFPKFPLEVLKVEPSSEGSDSGELTELMHLQNELAMFPARVRNTMALADHVYDLGPFGPWRVLHFPFSSQVGEGSVGVVAMPLESRATRLDDASDDARLRGVVGQETLTHVLQIKEAERTALAREIHDSLGQELTVLKLELRRLYTMVIGTSTASTQVLEHFQSVRELVDKLAKTARRIAFEMRQDLVNVKGLAHSVQELVLDLRNRLGLQIQLEITPGWVEPEQGMAHHMHRSLQEMLNNVSKHAKANRCLVKMGRDETAYWLEVRDDGVGMPAVRKTRSIGLRSLTERAELYGGKVVIQTRPAVDGTLVRMELRERRKSPPPSTIGGDWH</sequence>
<dbReference type="PROSITE" id="PS50109">
    <property type="entry name" value="HIS_KIN"/>
    <property type="match status" value="1"/>
</dbReference>
<dbReference type="Pfam" id="PF07730">
    <property type="entry name" value="HisKA_3"/>
    <property type="match status" value="1"/>
</dbReference>
<dbReference type="Pfam" id="PF02518">
    <property type="entry name" value="HATPase_c"/>
    <property type="match status" value="1"/>
</dbReference>
<dbReference type="SUPFAM" id="SSF55874">
    <property type="entry name" value="ATPase domain of HSP90 chaperone/DNA topoisomerase II/histidine kinase"/>
    <property type="match status" value="1"/>
</dbReference>
<dbReference type="GO" id="GO:0016020">
    <property type="term" value="C:membrane"/>
    <property type="evidence" value="ECO:0007669"/>
    <property type="project" value="InterPro"/>
</dbReference>
<proteinExistence type="predicted"/>
<evidence type="ECO:0000313" key="5">
    <source>
        <dbReference type="EMBL" id="KWA84176.1"/>
    </source>
</evidence>
<dbReference type="PANTHER" id="PTHR24421">
    <property type="entry name" value="NITRATE/NITRITE SENSOR PROTEIN NARX-RELATED"/>
    <property type="match status" value="1"/>
</dbReference>
<dbReference type="InterPro" id="IPR003594">
    <property type="entry name" value="HATPase_dom"/>
</dbReference>
<feature type="domain" description="Histidine kinase" evidence="4">
    <location>
        <begin position="271"/>
        <end position="465"/>
    </location>
</feature>
<evidence type="ECO:0000256" key="2">
    <source>
        <dbReference type="ARBA" id="ARBA00022777"/>
    </source>
</evidence>
<dbReference type="GO" id="GO:0000155">
    <property type="term" value="F:phosphorelay sensor kinase activity"/>
    <property type="evidence" value="ECO:0007669"/>
    <property type="project" value="InterPro"/>
</dbReference>
<dbReference type="EMBL" id="LPHD01000049">
    <property type="protein sequence ID" value="KWA84176.1"/>
    <property type="molecule type" value="Genomic_DNA"/>
</dbReference>
<protein>
    <recommendedName>
        <fullName evidence="4">Histidine kinase domain-containing protein</fullName>
    </recommendedName>
</protein>
<evidence type="ECO:0000256" key="1">
    <source>
        <dbReference type="ARBA" id="ARBA00022679"/>
    </source>
</evidence>
<evidence type="ECO:0000313" key="6">
    <source>
        <dbReference type="Proteomes" id="UP000060630"/>
    </source>
</evidence>
<dbReference type="InterPro" id="IPR011712">
    <property type="entry name" value="Sig_transdc_His_kin_sub3_dim/P"/>
</dbReference>
<keyword evidence="2" id="KW-0418">Kinase</keyword>
<evidence type="ECO:0000256" key="3">
    <source>
        <dbReference type="ARBA" id="ARBA00023012"/>
    </source>
</evidence>